<evidence type="ECO:0000259" key="5">
    <source>
        <dbReference type="Pfam" id="PF23654"/>
    </source>
</evidence>
<reference evidence="6" key="1">
    <citation type="submission" date="2022-08" db="EMBL/GenBank/DDBJ databases">
        <authorList>
            <person name="Marques A."/>
        </authorList>
    </citation>
    <scope>NUCLEOTIDE SEQUENCE</scope>
    <source>
        <strain evidence="6">RhyPub2mFocal</strain>
        <tissue evidence="6">Leaves</tissue>
    </source>
</reference>
<feature type="domain" description="Putative E3 ubiquitin-protein ligase LIN N-terminal" evidence="3">
    <location>
        <begin position="113"/>
        <end position="264"/>
    </location>
</feature>
<dbReference type="PROSITE" id="PS50294">
    <property type="entry name" value="WD_REPEATS_REGION"/>
    <property type="match status" value="1"/>
</dbReference>
<dbReference type="Pfam" id="PF23568">
    <property type="entry name" value="ARM_LIN"/>
    <property type="match status" value="1"/>
</dbReference>
<dbReference type="InterPro" id="IPR055566">
    <property type="entry name" value="ARM_LIN"/>
</dbReference>
<dbReference type="Gene3D" id="2.130.10.10">
    <property type="entry name" value="YVTN repeat-like/Quinoprotein amine dehydrogenase"/>
    <property type="match status" value="1"/>
</dbReference>
<evidence type="ECO:0000313" key="7">
    <source>
        <dbReference type="Proteomes" id="UP001140206"/>
    </source>
</evidence>
<dbReference type="PANTHER" id="PTHR35549">
    <property type="entry name" value="OS04G0584500 PROTEIN"/>
    <property type="match status" value="1"/>
</dbReference>
<dbReference type="SUPFAM" id="SSF48371">
    <property type="entry name" value="ARM repeat"/>
    <property type="match status" value="1"/>
</dbReference>
<dbReference type="InterPro" id="IPR056514">
    <property type="entry name" value="ARM_LIN_2nd"/>
</dbReference>
<evidence type="ECO:0000259" key="3">
    <source>
        <dbReference type="Pfam" id="PF23568"/>
    </source>
</evidence>
<evidence type="ECO:0000259" key="4">
    <source>
        <dbReference type="Pfam" id="PF23628"/>
    </source>
</evidence>
<feature type="domain" description="Putative E3 ubiquitin-protein ligase LIN ARM repeats" evidence="5">
    <location>
        <begin position="544"/>
        <end position="702"/>
    </location>
</feature>
<dbReference type="SUPFAM" id="SSF50978">
    <property type="entry name" value="WD40 repeat-like"/>
    <property type="match status" value="1"/>
</dbReference>
<organism evidence="6 7">
    <name type="scientific">Rhynchospora pubera</name>
    <dbReference type="NCBI Taxonomy" id="906938"/>
    <lineage>
        <taxon>Eukaryota</taxon>
        <taxon>Viridiplantae</taxon>
        <taxon>Streptophyta</taxon>
        <taxon>Embryophyta</taxon>
        <taxon>Tracheophyta</taxon>
        <taxon>Spermatophyta</taxon>
        <taxon>Magnoliopsida</taxon>
        <taxon>Liliopsida</taxon>
        <taxon>Poales</taxon>
        <taxon>Cyperaceae</taxon>
        <taxon>Cyperoideae</taxon>
        <taxon>Rhynchosporeae</taxon>
        <taxon>Rhynchospora</taxon>
    </lineage>
</organism>
<feature type="domain" description="Putative E3 ubiquitin-protein ligase LIN ARM-like" evidence="4">
    <location>
        <begin position="704"/>
        <end position="1062"/>
    </location>
</feature>
<dbReference type="EMBL" id="JAMFTS010000002">
    <property type="protein sequence ID" value="KAJ4783367.1"/>
    <property type="molecule type" value="Genomic_DNA"/>
</dbReference>
<dbReference type="Pfam" id="PF23628">
    <property type="entry name" value="ARM_LIN_C"/>
    <property type="match status" value="1"/>
</dbReference>
<feature type="region of interest" description="Disordered" evidence="2">
    <location>
        <begin position="379"/>
        <end position="405"/>
    </location>
</feature>
<keyword evidence="7" id="KW-1185">Reference proteome</keyword>
<name>A0AAV8EQ69_9POAL</name>
<dbReference type="InterPro" id="IPR056512">
    <property type="entry name" value="LIN_N"/>
</dbReference>
<dbReference type="Pfam" id="PF23654">
    <property type="entry name" value="ARM_LIN_2nd"/>
    <property type="match status" value="1"/>
</dbReference>
<dbReference type="PROSITE" id="PS50082">
    <property type="entry name" value="WD_REPEATS_2"/>
    <property type="match status" value="1"/>
</dbReference>
<evidence type="ECO:0000313" key="6">
    <source>
        <dbReference type="EMBL" id="KAJ4783367.1"/>
    </source>
</evidence>
<protein>
    <submittedName>
        <fullName evidence="6">Transducin/WD40 repeat-like superfamily protein</fullName>
    </submittedName>
</protein>
<accession>A0AAV8EQ69</accession>
<gene>
    <name evidence="6" type="ORF">LUZ62_034613</name>
</gene>
<proteinExistence type="predicted"/>
<dbReference type="SMART" id="SM00320">
    <property type="entry name" value="WD40"/>
    <property type="match status" value="2"/>
</dbReference>
<dbReference type="Pfam" id="PF00400">
    <property type="entry name" value="WD40"/>
    <property type="match status" value="1"/>
</dbReference>
<dbReference type="Proteomes" id="UP001140206">
    <property type="component" value="Chromosome 2"/>
</dbReference>
<sequence length="1368" mass="152276">MLCYVPLSICSVICGLWRERATVTTSLQTQCTPPVCSFASLGSFLPSFLHSLSHERMFHSPSLVFFYLSLFLLPHLFTSRLSVPISSYPMALLPSSSSFHAHFPQTRPDLHSIRTLISHVNHHLTHLLSDPIARNSLHQKSLAILSTSTSQSFDFSDHSVLSNLYYGIKSTEAATQCTSFEEKTSRLADAEKLLQVPALQQEEGTSAGIDNRLMVSLAYFYLALVKKLQGDQWQMTIHFLQSVSVHPQLLRTQLAPTLWECVFSACAHGHGAAREAGEEIDGAAKCQARRYKSWLMYYQVVSYGDAPPLNRNCNAGTSNHQCTSCTLTAIPSSFMPICLNNLDDNKSLITNHVRCDGQIGTVNNVMKETFDMKRLQEMLEDSQSDSPISHDGLSDASDSEDKGSLANVTPVDTVLLASKVSDRKCIALHSSTEDAMIFAPESARNSYSNSNSTNTKEEYSNNTSLYAPSCTSRNSNHNLDNSILDFRDLTYGSPPASPHDACKLRCFSNFSSKILHGSFARRIMSFSGSERDFGDCNSIYTHTEIAENFEKAILNMCSSNAGPEIVTVWEFISTQKELNCVSFKRDILDQLLYGISCSQKDNKTIRVLVHILLLMISEDKSVLQDIKRKKFYLHYLASALKQNIQEAVILIYLLEPSPSEIKNLDLLPTLVEIACHSSGGKWKLHTTTIPITPTSASIALIEILVTSFDYVTNNMHLARVSSPKILAQLVNVAITNETNLEEGVGLSAILVRCMRLNANCKKFLYQVTPVEPFLELLCRKERCAKSAGLEYFQEILQVPRSSSNNLLQQLQQKGGLHLLQTLQSCLHESRLEHRLMAANLLLQLDLLGKASTKTMFREEAMAVLLDSVSSEENCGTQALAAHIISNLSGTHSWGGESYTAALLLKKAGLVSTSHRNMIRNVDWLEPCLQEPEASEWSLNNARAIIKFGRPLLNALSRGLQSKTKSVSRDCLVCAAWLGSSFSASTGPATSLREMACEVLLADVAGFLHPGSELDERILACFCVYNYTSGKGKQKLMSFSEGLRESLRRLSAVTWMAEELLRVTDYLFPTKPRVSCVHTQILEIGRGDNGAATAITFFKGQLYAGYADGTIKTWEIRGQRAMLVQEVREHKKSVICFSIFATGDNLLSGSVDKSIRVWRMVQRKIECVDVMRMKEPIQKLETFGDCIFVIMASRSLKMLYASRSSQTICKKKHIKSVAASQGKLYTGCTDFSIQELDVTTNNSIEIRAPDKSWKLRKQPVNSIVVYKDWMYCAGSSVQGSSFKNWRKRFGAHIVLPLPKGWEVQEMAVVEDFIYLNCNKNPSVIQIWLREKPQKVGRLVAGSKITCLLATNDTIFCATDTGLIQAWIPL</sequence>
<feature type="repeat" description="WD" evidence="1">
    <location>
        <begin position="1126"/>
        <end position="1159"/>
    </location>
</feature>
<evidence type="ECO:0000256" key="2">
    <source>
        <dbReference type="SAM" id="MobiDB-lite"/>
    </source>
</evidence>
<dbReference type="InterPro" id="IPR015943">
    <property type="entry name" value="WD40/YVTN_repeat-like_dom_sf"/>
</dbReference>
<dbReference type="InterPro" id="IPR001680">
    <property type="entry name" value="WD40_rpt"/>
</dbReference>
<dbReference type="PANTHER" id="PTHR35549:SF2">
    <property type="entry name" value="TRANSDUCIN_WD40 REPEAT-LIKE SUPERFAMILY PROTEIN"/>
    <property type="match status" value="1"/>
</dbReference>
<evidence type="ECO:0000256" key="1">
    <source>
        <dbReference type="PROSITE-ProRule" id="PRU00221"/>
    </source>
</evidence>
<comment type="caution">
    <text evidence="6">The sequence shown here is derived from an EMBL/GenBank/DDBJ whole genome shotgun (WGS) entry which is preliminary data.</text>
</comment>
<keyword evidence="1" id="KW-0853">WD repeat</keyword>
<dbReference type="InterPro" id="IPR036322">
    <property type="entry name" value="WD40_repeat_dom_sf"/>
</dbReference>
<dbReference type="InterPro" id="IPR016024">
    <property type="entry name" value="ARM-type_fold"/>
</dbReference>